<reference evidence="1" key="1">
    <citation type="submission" date="2017-08" db="EMBL/GenBank/DDBJ databases">
        <authorList>
            <person name="Polle J.E."/>
            <person name="Barry K."/>
            <person name="Cushman J."/>
            <person name="Schmutz J."/>
            <person name="Tran D."/>
            <person name="Hathwaick L.T."/>
            <person name="Yim W.C."/>
            <person name="Jenkins J."/>
            <person name="Mckie-Krisberg Z.M."/>
            <person name="Prochnik S."/>
            <person name="Lindquist E."/>
            <person name="Dockter R.B."/>
            <person name="Adam C."/>
            <person name="Molina H."/>
            <person name="Bunkerborg J."/>
            <person name="Jin E."/>
            <person name="Buchheim M."/>
            <person name="Magnuson J."/>
        </authorList>
    </citation>
    <scope>NUCLEOTIDE SEQUENCE</scope>
    <source>
        <strain evidence="1">CCAP 19/18</strain>
    </source>
</reference>
<organism evidence="1 2">
    <name type="scientific">Dunaliella salina</name>
    <name type="common">Green alga</name>
    <name type="synonym">Protococcus salinus</name>
    <dbReference type="NCBI Taxonomy" id="3046"/>
    <lineage>
        <taxon>Eukaryota</taxon>
        <taxon>Viridiplantae</taxon>
        <taxon>Chlorophyta</taxon>
        <taxon>core chlorophytes</taxon>
        <taxon>Chlorophyceae</taxon>
        <taxon>CS clade</taxon>
        <taxon>Chlamydomonadales</taxon>
        <taxon>Dunaliellaceae</taxon>
        <taxon>Dunaliella</taxon>
    </lineage>
</organism>
<evidence type="ECO:0000313" key="1">
    <source>
        <dbReference type="EMBL" id="KAF5838602.1"/>
    </source>
</evidence>
<accession>A0ABQ7GVL0</accession>
<sequence>MHAHAHAHDKSDTTWASCSCKKGCVGGKSQEPSAPRLVPFGLGLQQFPLLHHFDITSAHLHKSGMTSFLYTCTRIMLQEGGSRTQCFMIGQTTWWFGLSLSALWRTAPTCLQPAAARVELVVVDSALCTLQPMGADAILEPLSSHKAVLGEQATDFQQSGEWRAVREVMPPFGLALALEVRAGPIPVTPCHR</sequence>
<dbReference type="Proteomes" id="UP000815325">
    <property type="component" value="Unassembled WGS sequence"/>
</dbReference>
<evidence type="ECO:0000313" key="2">
    <source>
        <dbReference type="Proteomes" id="UP000815325"/>
    </source>
</evidence>
<keyword evidence="2" id="KW-1185">Reference proteome</keyword>
<gene>
    <name evidence="1" type="ORF">DUNSADRAFT_2511</name>
</gene>
<comment type="caution">
    <text evidence="1">The sequence shown here is derived from an EMBL/GenBank/DDBJ whole genome shotgun (WGS) entry which is preliminary data.</text>
</comment>
<proteinExistence type="predicted"/>
<evidence type="ECO:0008006" key="3">
    <source>
        <dbReference type="Google" id="ProtNLM"/>
    </source>
</evidence>
<name>A0ABQ7GVL0_DUNSA</name>
<dbReference type="EMBL" id="MU069572">
    <property type="protein sequence ID" value="KAF5838602.1"/>
    <property type="molecule type" value="Genomic_DNA"/>
</dbReference>
<protein>
    <recommendedName>
        <fullName evidence="3">Encoded protein</fullName>
    </recommendedName>
</protein>